<dbReference type="EMBL" id="JACOFV010000030">
    <property type="protein sequence ID" value="MBC3864327.1"/>
    <property type="molecule type" value="Genomic_DNA"/>
</dbReference>
<proteinExistence type="predicted"/>
<comment type="caution">
    <text evidence="1">The sequence shown here is derived from an EMBL/GenBank/DDBJ whole genome shotgun (WGS) entry which is preliminary data.</text>
</comment>
<gene>
    <name evidence="1" type="ORF">H8K32_19685</name>
</gene>
<reference evidence="1" key="1">
    <citation type="submission" date="2020-08" db="EMBL/GenBank/DDBJ databases">
        <title>Novel species isolated from subtropical streams in China.</title>
        <authorList>
            <person name="Lu H."/>
        </authorList>
    </citation>
    <scope>NUCLEOTIDE SEQUENCE</scope>
    <source>
        <strain evidence="1">KACC 12607</strain>
    </source>
</reference>
<keyword evidence="2" id="KW-1185">Reference proteome</keyword>
<dbReference type="Proteomes" id="UP000634011">
    <property type="component" value="Unassembled WGS sequence"/>
</dbReference>
<evidence type="ECO:0000313" key="1">
    <source>
        <dbReference type="EMBL" id="MBC3864327.1"/>
    </source>
</evidence>
<accession>A0A923KJJ4</accession>
<sequence length="63" mass="6655">MDNAGKYSHALTAVLYAARKAGCDLDSILNTVKQDIISNSLRPNPLDQTAVIAAVAEAIRDIG</sequence>
<dbReference type="RefSeq" id="WP_186914296.1">
    <property type="nucleotide sequence ID" value="NZ_JACOFV010000030.1"/>
</dbReference>
<evidence type="ECO:0000313" key="2">
    <source>
        <dbReference type="Proteomes" id="UP000634011"/>
    </source>
</evidence>
<dbReference type="AlphaFoldDB" id="A0A923KJJ4"/>
<organism evidence="1 2">
    <name type="scientific">Undibacterium jejuense</name>
    <dbReference type="NCBI Taxonomy" id="1344949"/>
    <lineage>
        <taxon>Bacteria</taxon>
        <taxon>Pseudomonadati</taxon>
        <taxon>Pseudomonadota</taxon>
        <taxon>Betaproteobacteria</taxon>
        <taxon>Burkholderiales</taxon>
        <taxon>Oxalobacteraceae</taxon>
        <taxon>Undibacterium</taxon>
    </lineage>
</organism>
<protein>
    <submittedName>
        <fullName evidence="1">Uncharacterized protein</fullName>
    </submittedName>
</protein>
<name>A0A923KJJ4_9BURK</name>